<evidence type="ECO:0000313" key="6">
    <source>
        <dbReference type="EMBL" id="OGF13194.1"/>
    </source>
</evidence>
<dbReference type="SUPFAM" id="SSF55781">
    <property type="entry name" value="GAF domain-like"/>
    <property type="match status" value="1"/>
</dbReference>
<dbReference type="PRINTS" id="PR00344">
    <property type="entry name" value="BCTRLSENSOR"/>
</dbReference>
<dbReference type="InterPro" id="IPR029016">
    <property type="entry name" value="GAF-like_dom_sf"/>
</dbReference>
<dbReference type="EC" id="2.7.13.3" evidence="2"/>
<dbReference type="PANTHER" id="PTHR45569">
    <property type="entry name" value="SENSOR PROTEIN KDPD"/>
    <property type="match status" value="1"/>
</dbReference>
<accession>A0A1F5RFV4</accession>
<dbReference type="SUPFAM" id="SSF55874">
    <property type="entry name" value="ATPase domain of HSP90 chaperone/DNA topoisomerase II/histidine kinase"/>
    <property type="match status" value="1"/>
</dbReference>
<dbReference type="Proteomes" id="UP000177230">
    <property type="component" value="Unassembled WGS sequence"/>
</dbReference>
<keyword evidence="3" id="KW-0597">Phosphoprotein</keyword>
<dbReference type="InterPro" id="IPR036097">
    <property type="entry name" value="HisK_dim/P_sf"/>
</dbReference>
<dbReference type="InterPro" id="IPR003594">
    <property type="entry name" value="HATPase_dom"/>
</dbReference>
<evidence type="ECO:0000256" key="4">
    <source>
        <dbReference type="SAM" id="Coils"/>
    </source>
</evidence>
<comment type="caution">
    <text evidence="6">The sequence shown here is derived from an EMBL/GenBank/DDBJ whole genome shotgun (WGS) entry which is preliminary data.</text>
</comment>
<name>A0A1F5RFV4_9BACT</name>
<dbReference type="SMART" id="SM00388">
    <property type="entry name" value="HisKA"/>
    <property type="match status" value="1"/>
</dbReference>
<evidence type="ECO:0000256" key="3">
    <source>
        <dbReference type="ARBA" id="ARBA00022553"/>
    </source>
</evidence>
<dbReference type="InterPro" id="IPR003661">
    <property type="entry name" value="HisK_dim/P_dom"/>
</dbReference>
<dbReference type="AlphaFoldDB" id="A0A1F5RFV4"/>
<dbReference type="Gene3D" id="3.30.450.40">
    <property type="match status" value="1"/>
</dbReference>
<evidence type="ECO:0000259" key="5">
    <source>
        <dbReference type="PROSITE" id="PS50109"/>
    </source>
</evidence>
<dbReference type="SMART" id="SM00387">
    <property type="entry name" value="HATPase_c"/>
    <property type="match status" value="1"/>
</dbReference>
<feature type="domain" description="Histidine kinase" evidence="5">
    <location>
        <begin position="334"/>
        <end position="541"/>
    </location>
</feature>
<dbReference type="GO" id="GO:0005886">
    <property type="term" value="C:plasma membrane"/>
    <property type="evidence" value="ECO:0007669"/>
    <property type="project" value="TreeGrafter"/>
</dbReference>
<feature type="coiled-coil region" evidence="4">
    <location>
        <begin position="298"/>
        <end position="325"/>
    </location>
</feature>
<organism evidence="6 7">
    <name type="scientific">Candidatus Edwardsbacteria bacterium GWF2_54_11</name>
    <dbReference type="NCBI Taxonomy" id="1817851"/>
    <lineage>
        <taxon>Bacteria</taxon>
        <taxon>Candidatus Edwardsiibacteriota</taxon>
    </lineage>
</organism>
<comment type="catalytic activity">
    <reaction evidence="1">
        <text>ATP + protein L-histidine = ADP + protein N-phospho-L-histidine.</text>
        <dbReference type="EC" id="2.7.13.3"/>
    </reaction>
</comment>
<dbReference type="CDD" id="cd00082">
    <property type="entry name" value="HisKA"/>
    <property type="match status" value="1"/>
</dbReference>
<gene>
    <name evidence="6" type="ORF">A2024_09900</name>
</gene>
<proteinExistence type="predicted"/>
<dbReference type="Pfam" id="PF00512">
    <property type="entry name" value="HisKA"/>
    <property type="match status" value="1"/>
</dbReference>
<dbReference type="InterPro" id="IPR036890">
    <property type="entry name" value="HATPase_C_sf"/>
</dbReference>
<dbReference type="InterPro" id="IPR052023">
    <property type="entry name" value="Histidine_kinase_KdpD"/>
</dbReference>
<dbReference type="PROSITE" id="PS50109">
    <property type="entry name" value="HIS_KIN"/>
    <property type="match status" value="1"/>
</dbReference>
<protein>
    <recommendedName>
        <fullName evidence="2">histidine kinase</fullName>
        <ecNumber evidence="2">2.7.13.3</ecNumber>
    </recommendedName>
</protein>
<dbReference type="Pfam" id="PF02518">
    <property type="entry name" value="HATPase_c"/>
    <property type="match status" value="1"/>
</dbReference>
<dbReference type="Gene3D" id="1.10.287.130">
    <property type="match status" value="1"/>
</dbReference>
<dbReference type="Pfam" id="PF13185">
    <property type="entry name" value="GAF_2"/>
    <property type="match status" value="1"/>
</dbReference>
<evidence type="ECO:0000313" key="7">
    <source>
        <dbReference type="Proteomes" id="UP000177230"/>
    </source>
</evidence>
<dbReference type="PANTHER" id="PTHR45569:SF1">
    <property type="entry name" value="SENSOR PROTEIN KDPD"/>
    <property type="match status" value="1"/>
</dbReference>
<dbReference type="EMBL" id="MFFM01000024">
    <property type="protein sequence ID" value="OGF13194.1"/>
    <property type="molecule type" value="Genomic_DNA"/>
</dbReference>
<dbReference type="InterPro" id="IPR005467">
    <property type="entry name" value="His_kinase_dom"/>
</dbReference>
<dbReference type="SUPFAM" id="SSF47384">
    <property type="entry name" value="Homodimeric domain of signal transducing histidine kinase"/>
    <property type="match status" value="1"/>
</dbReference>
<keyword evidence="4" id="KW-0175">Coiled coil</keyword>
<dbReference type="InterPro" id="IPR003018">
    <property type="entry name" value="GAF"/>
</dbReference>
<dbReference type="GO" id="GO:0000155">
    <property type="term" value="F:phosphorelay sensor kinase activity"/>
    <property type="evidence" value="ECO:0007669"/>
    <property type="project" value="InterPro"/>
</dbReference>
<dbReference type="Gene3D" id="3.30.565.10">
    <property type="entry name" value="Histidine kinase-like ATPase, C-terminal domain"/>
    <property type="match status" value="1"/>
</dbReference>
<reference evidence="6 7" key="1">
    <citation type="journal article" date="2016" name="Nat. Commun.">
        <title>Thousands of microbial genomes shed light on interconnected biogeochemical processes in an aquifer system.</title>
        <authorList>
            <person name="Anantharaman K."/>
            <person name="Brown C.T."/>
            <person name="Hug L.A."/>
            <person name="Sharon I."/>
            <person name="Castelle C.J."/>
            <person name="Probst A.J."/>
            <person name="Thomas B.C."/>
            <person name="Singh A."/>
            <person name="Wilkins M.J."/>
            <person name="Karaoz U."/>
            <person name="Brodie E.L."/>
            <person name="Williams K.H."/>
            <person name="Hubbard S.S."/>
            <person name="Banfield J.F."/>
        </authorList>
    </citation>
    <scope>NUCLEOTIDE SEQUENCE [LARGE SCALE GENOMIC DNA]</scope>
</reference>
<dbReference type="SMART" id="SM00065">
    <property type="entry name" value="GAF"/>
    <property type="match status" value="1"/>
</dbReference>
<evidence type="ECO:0000256" key="2">
    <source>
        <dbReference type="ARBA" id="ARBA00012438"/>
    </source>
</evidence>
<evidence type="ECO:0000256" key="1">
    <source>
        <dbReference type="ARBA" id="ARBA00000085"/>
    </source>
</evidence>
<sequence>MSTKCWEDRNCQQKECPVRRRGGKHCWLSEPRPGFDGLYLPFRERLYRHCRSCGHFQGIIERGAGRRADDHLMSDTLFKLLEEMGSFHEEVARSNRALTENIQNLAMLNEVTKALQSTLDLKQILHIILTGVTAAEILRLNRAFLLLLDDSRKNLVGEMAVGPTGPEEATKIWDELKKTPASFKELAMRPHQEIDGNEYVNRLVREIKVPVEDYDNVAVRAISQRKPFLVSDAQAIPGARGFAAVLKVSNFVIVPLIAENEPLGVLMADNSITRAPIEQSDLTLLEIFAGQVASAIRNAKLYQQLQMKMKELRQSQDRLIKAEKMASIGEIATTLAHEMRTPLVSIGGFINSMAKQQPDNRPFEKQLRIIGSEIERLEAVLSDTLEMARFKEPELVRADINTIIDDCLKLLLPEFEDKKIEIQTSYHCPEHLIWLDKLQLPQVFFNIFKNAVHAMPSGGLLQIETQKMEPNNIEITISDTGSGISGDHIGRIFEPRFTTKNNGSGIGLALSKKIINSHRGMIKAELRPEGGTAFTISIPLT</sequence>
<dbReference type="InterPro" id="IPR004358">
    <property type="entry name" value="Sig_transdc_His_kin-like_C"/>
</dbReference>